<evidence type="ECO:0000256" key="3">
    <source>
        <dbReference type="ARBA" id="ARBA00019533"/>
    </source>
</evidence>
<dbReference type="AlphaFoldDB" id="A0A9P7B317"/>
<dbReference type="Pfam" id="PF17083">
    <property type="entry name" value="Swm2"/>
    <property type="match status" value="1"/>
</dbReference>
<dbReference type="InterPro" id="IPR031391">
    <property type="entry name" value="Swm2"/>
</dbReference>
<comment type="subcellular location">
    <subcellularLocation>
        <location evidence="1">Nucleus</location>
        <location evidence="1">Nucleolus</location>
    </subcellularLocation>
</comment>
<keyword evidence="6" id="KW-1185">Reference proteome</keyword>
<dbReference type="Proteomes" id="UP000750334">
    <property type="component" value="Unassembled WGS sequence"/>
</dbReference>
<protein>
    <recommendedName>
        <fullName evidence="3">Nucleolar protein SWM2</fullName>
    </recommendedName>
</protein>
<comment type="caution">
    <text evidence="5">The sequence shown here is derived from an EMBL/GenBank/DDBJ whole genome shotgun (WGS) entry which is preliminary data.</text>
</comment>
<organism evidence="5 6">
    <name type="scientific">Maudiozyma exigua</name>
    <name type="common">Yeast</name>
    <name type="synonym">Kazachstania exigua</name>
    <dbReference type="NCBI Taxonomy" id="34358"/>
    <lineage>
        <taxon>Eukaryota</taxon>
        <taxon>Fungi</taxon>
        <taxon>Dikarya</taxon>
        <taxon>Ascomycota</taxon>
        <taxon>Saccharomycotina</taxon>
        <taxon>Saccharomycetes</taxon>
        <taxon>Saccharomycetales</taxon>
        <taxon>Saccharomycetaceae</taxon>
        <taxon>Maudiozyma</taxon>
    </lineage>
</organism>
<dbReference type="OrthoDB" id="4033486at2759"/>
<evidence type="ECO:0000313" key="6">
    <source>
        <dbReference type="Proteomes" id="UP000750334"/>
    </source>
</evidence>
<reference evidence="5 6" key="1">
    <citation type="submission" date="2020-11" db="EMBL/GenBank/DDBJ databases">
        <title>Kefir isolates.</title>
        <authorList>
            <person name="Marcisauskas S."/>
            <person name="Kim Y."/>
            <person name="Blasche S."/>
        </authorList>
    </citation>
    <scope>NUCLEOTIDE SEQUENCE [LARGE SCALE GENOMIC DNA]</scope>
    <source>
        <strain evidence="5 6">OG2</strain>
    </source>
</reference>
<sequence length="145" mass="16725">MTKANNNNNIKKNRKCSESTYEHIGRFLTMKGQWKDSFTEFINTQENTNDELTTLLNESNEFISEHGSDSLTGRCKILQKILKSKMTAEQKQLHSNLLIESIDFKTDSLEMTNSERLEFDPNTSEQIVDPLSNLIIEELDVADYN</sequence>
<evidence type="ECO:0000256" key="2">
    <source>
        <dbReference type="ARBA" id="ARBA00010032"/>
    </source>
</evidence>
<keyword evidence="4" id="KW-0539">Nucleus</keyword>
<evidence type="ECO:0000256" key="1">
    <source>
        <dbReference type="ARBA" id="ARBA00004604"/>
    </source>
</evidence>
<gene>
    <name evidence="5" type="ORF">C6P45_002895</name>
</gene>
<evidence type="ECO:0000313" key="5">
    <source>
        <dbReference type="EMBL" id="KAG0655820.1"/>
    </source>
</evidence>
<comment type="similarity">
    <text evidence="2">Belongs to the SWM2 family.</text>
</comment>
<evidence type="ECO:0000256" key="4">
    <source>
        <dbReference type="ARBA" id="ARBA00023242"/>
    </source>
</evidence>
<name>A0A9P7B317_MAUEX</name>
<dbReference type="EMBL" id="PUHR01000282">
    <property type="protein sequence ID" value="KAG0655820.1"/>
    <property type="molecule type" value="Genomic_DNA"/>
</dbReference>
<accession>A0A9P7B317</accession>
<dbReference type="GO" id="GO:0005730">
    <property type="term" value="C:nucleolus"/>
    <property type="evidence" value="ECO:0007669"/>
    <property type="project" value="UniProtKB-SubCell"/>
</dbReference>
<proteinExistence type="inferred from homology"/>